<dbReference type="Gene3D" id="3.20.20.140">
    <property type="entry name" value="Metal-dependent hydrolases"/>
    <property type="match status" value="1"/>
</dbReference>
<dbReference type="RefSeq" id="WP_344868380.1">
    <property type="nucleotide sequence ID" value="NZ_BAAAZN010000025.1"/>
</dbReference>
<dbReference type="InterPro" id="IPR032466">
    <property type="entry name" value="Metal_Hydrolase"/>
</dbReference>
<keyword evidence="4" id="KW-1185">Reference proteome</keyword>
<accession>A0ABP6YFN9</accession>
<evidence type="ECO:0000259" key="2">
    <source>
        <dbReference type="Pfam" id="PF04909"/>
    </source>
</evidence>
<dbReference type="Proteomes" id="UP001500689">
    <property type="component" value="Unassembled WGS sequence"/>
</dbReference>
<dbReference type="EMBL" id="BAAAZN010000025">
    <property type="protein sequence ID" value="GAA3581415.1"/>
    <property type="molecule type" value="Genomic_DNA"/>
</dbReference>
<dbReference type="PANTHER" id="PTHR21240:SF28">
    <property type="entry name" value="ISO-OROTATE DECARBOXYLASE (EUROFUNG)"/>
    <property type="match status" value="1"/>
</dbReference>
<protein>
    <submittedName>
        <fullName evidence="3">Amidohydrolase family protein</fullName>
    </submittedName>
</protein>
<dbReference type="SUPFAM" id="SSF51556">
    <property type="entry name" value="Metallo-dependent hydrolases"/>
    <property type="match status" value="1"/>
</dbReference>
<name>A0ABP6YFN9_9PSEU</name>
<evidence type="ECO:0000313" key="4">
    <source>
        <dbReference type="Proteomes" id="UP001500689"/>
    </source>
</evidence>
<dbReference type="InterPro" id="IPR006680">
    <property type="entry name" value="Amidohydro-rel"/>
</dbReference>
<reference evidence="4" key="1">
    <citation type="journal article" date="2019" name="Int. J. Syst. Evol. Microbiol.">
        <title>The Global Catalogue of Microorganisms (GCM) 10K type strain sequencing project: providing services to taxonomists for standard genome sequencing and annotation.</title>
        <authorList>
            <consortium name="The Broad Institute Genomics Platform"/>
            <consortium name="The Broad Institute Genome Sequencing Center for Infectious Disease"/>
            <person name="Wu L."/>
            <person name="Ma J."/>
        </authorList>
    </citation>
    <scope>NUCLEOTIDE SEQUENCE [LARGE SCALE GENOMIC DNA]</scope>
    <source>
        <strain evidence="4">JCM 16898</strain>
    </source>
</reference>
<comment type="caution">
    <text evidence="3">The sequence shown here is derived from an EMBL/GenBank/DDBJ whole genome shotgun (WGS) entry which is preliminary data.</text>
</comment>
<gene>
    <name evidence="3" type="ORF">GCM10022222_77640</name>
</gene>
<evidence type="ECO:0000256" key="1">
    <source>
        <dbReference type="ARBA" id="ARBA00023239"/>
    </source>
</evidence>
<dbReference type="InterPro" id="IPR032465">
    <property type="entry name" value="ACMSD"/>
</dbReference>
<dbReference type="Pfam" id="PF04909">
    <property type="entry name" value="Amidohydro_2"/>
    <property type="match status" value="1"/>
</dbReference>
<proteinExistence type="predicted"/>
<dbReference type="PANTHER" id="PTHR21240">
    <property type="entry name" value="2-AMINO-3-CARBOXYLMUCONATE-6-SEMIALDEHYDE DECARBOXYLASE"/>
    <property type="match status" value="1"/>
</dbReference>
<sequence length="343" mass="37597">MAQCVDIHSHLLLPALYGKAGELGPEIVHHDDGRASLRVGGRFTKIRSVDSIEQERIWGLRGAAERYLRSLTDPLTRVAEMDEKGIDILGVTNNPQMYFYGIDAGVARRFQSAANDALAEYCSAAPSRFFFMATLPLQDLSASMTELDRAVELGARGINVGAHSLGGRELYDEQLWPLYARIAEAGLPLFIHPYPFELVGVPPLRFSGPMLEFPYQSSMAAANLILSGALDEVPDLKVCISHGGGFLPYQFGRIEAFAKLNPAVRAKKPLREYLPRLYFDGLIHEVTARQYLVDWMGPSNVLVGDNLGGLDSADGFAYVRELGLDAAAAEQINGGNAIKLFRL</sequence>
<feature type="domain" description="Amidohydrolase-related" evidence="2">
    <location>
        <begin position="5"/>
        <end position="343"/>
    </location>
</feature>
<evidence type="ECO:0000313" key="3">
    <source>
        <dbReference type="EMBL" id="GAA3581415.1"/>
    </source>
</evidence>
<keyword evidence="1" id="KW-0456">Lyase</keyword>
<organism evidence="3 4">
    <name type="scientific">Amycolatopsis ultiminotia</name>
    <dbReference type="NCBI Taxonomy" id="543629"/>
    <lineage>
        <taxon>Bacteria</taxon>
        <taxon>Bacillati</taxon>
        <taxon>Actinomycetota</taxon>
        <taxon>Actinomycetes</taxon>
        <taxon>Pseudonocardiales</taxon>
        <taxon>Pseudonocardiaceae</taxon>
        <taxon>Amycolatopsis</taxon>
    </lineage>
</organism>